<feature type="chain" id="PRO_5036449978" description="Mannan endo-1,4-beta-mannosidase" evidence="3">
    <location>
        <begin position="24"/>
        <end position="576"/>
    </location>
</feature>
<dbReference type="InterPro" id="IPR018087">
    <property type="entry name" value="Glyco_hydro_5_CS"/>
</dbReference>
<evidence type="ECO:0000313" key="7">
    <source>
        <dbReference type="Proteomes" id="UP000886885"/>
    </source>
</evidence>
<dbReference type="GO" id="GO:0051015">
    <property type="term" value="F:actin filament binding"/>
    <property type="evidence" value="ECO:0007669"/>
    <property type="project" value="InterPro"/>
</dbReference>
<proteinExistence type="predicted"/>
<reference evidence="6" key="1">
    <citation type="journal article" date="2020" name="bioRxiv">
        <title>Hybrid origin of Populus tomentosa Carr. identified through genome sequencing and phylogenomic analysis.</title>
        <authorList>
            <person name="An X."/>
            <person name="Gao K."/>
            <person name="Chen Z."/>
            <person name="Li J."/>
            <person name="Yang X."/>
            <person name="Yang X."/>
            <person name="Zhou J."/>
            <person name="Guo T."/>
            <person name="Zhao T."/>
            <person name="Huang S."/>
            <person name="Miao D."/>
            <person name="Khan W.U."/>
            <person name="Rao P."/>
            <person name="Ye M."/>
            <person name="Lei B."/>
            <person name="Liao W."/>
            <person name="Wang J."/>
            <person name="Ji L."/>
            <person name="Li Y."/>
            <person name="Guo B."/>
            <person name="Mustafa N.S."/>
            <person name="Li S."/>
            <person name="Yun Q."/>
            <person name="Keller S.R."/>
            <person name="Mao J."/>
            <person name="Zhang R."/>
            <person name="Strauss S.H."/>
        </authorList>
    </citation>
    <scope>NUCLEOTIDE SEQUENCE</scope>
    <source>
        <strain evidence="6">GM15</strain>
        <tissue evidence="6">Leaf</tissue>
    </source>
</reference>
<evidence type="ECO:0008006" key="8">
    <source>
        <dbReference type="Google" id="ProtNLM"/>
    </source>
</evidence>
<dbReference type="GO" id="GO:0005737">
    <property type="term" value="C:cytoplasm"/>
    <property type="evidence" value="ECO:0007669"/>
    <property type="project" value="TreeGrafter"/>
</dbReference>
<accession>A0A8X7ZBG2</accession>
<evidence type="ECO:0000256" key="2">
    <source>
        <dbReference type="ARBA" id="ARBA00023295"/>
    </source>
</evidence>
<dbReference type="InterPro" id="IPR010431">
    <property type="entry name" value="Fascin"/>
</dbReference>
<protein>
    <recommendedName>
        <fullName evidence="8">Mannan endo-1,4-beta-mannosidase</fullName>
    </recommendedName>
</protein>
<gene>
    <name evidence="6" type="ORF">POTOM_026706</name>
</gene>
<feature type="domain" description="DUF7910" evidence="5">
    <location>
        <begin position="60"/>
        <end position="195"/>
    </location>
</feature>
<dbReference type="GO" id="GO:0007163">
    <property type="term" value="P:establishment or maintenance of cell polarity"/>
    <property type="evidence" value="ECO:0007669"/>
    <property type="project" value="TreeGrafter"/>
</dbReference>
<dbReference type="AlphaFoldDB" id="A0A8X7ZBG2"/>
<dbReference type="GO" id="GO:0015629">
    <property type="term" value="C:actin cytoskeleton"/>
    <property type="evidence" value="ECO:0007669"/>
    <property type="project" value="TreeGrafter"/>
</dbReference>
<organism evidence="6 7">
    <name type="scientific">Populus tomentosa</name>
    <name type="common">Chinese white poplar</name>
    <dbReference type="NCBI Taxonomy" id="118781"/>
    <lineage>
        <taxon>Eukaryota</taxon>
        <taxon>Viridiplantae</taxon>
        <taxon>Streptophyta</taxon>
        <taxon>Embryophyta</taxon>
        <taxon>Tracheophyta</taxon>
        <taxon>Spermatophyta</taxon>
        <taxon>Magnoliopsida</taxon>
        <taxon>eudicotyledons</taxon>
        <taxon>Gunneridae</taxon>
        <taxon>Pentapetalae</taxon>
        <taxon>rosids</taxon>
        <taxon>fabids</taxon>
        <taxon>Malpighiales</taxon>
        <taxon>Salicaceae</taxon>
        <taxon>Saliceae</taxon>
        <taxon>Populus</taxon>
    </lineage>
</organism>
<comment type="caution">
    <text evidence="6">The sequence shown here is derived from an EMBL/GenBank/DDBJ whole genome shotgun (WGS) entry which is preliminary data.</text>
</comment>
<keyword evidence="2" id="KW-0326">Glycosidase</keyword>
<evidence type="ECO:0000256" key="1">
    <source>
        <dbReference type="ARBA" id="ARBA00022801"/>
    </source>
</evidence>
<dbReference type="Pfam" id="PF25490">
    <property type="entry name" value="DUF7910"/>
    <property type="match status" value="1"/>
</dbReference>
<dbReference type="Proteomes" id="UP000886885">
    <property type="component" value="Chromosome 7A"/>
</dbReference>
<feature type="domain" description="Glycoside hydrolase family 5" evidence="4">
    <location>
        <begin position="226"/>
        <end position="488"/>
    </location>
</feature>
<dbReference type="GO" id="GO:0004553">
    <property type="term" value="F:hydrolase activity, hydrolyzing O-glycosyl compounds"/>
    <property type="evidence" value="ECO:0007669"/>
    <property type="project" value="InterPro"/>
</dbReference>
<evidence type="ECO:0000313" key="6">
    <source>
        <dbReference type="EMBL" id="KAG6767818.1"/>
    </source>
</evidence>
<dbReference type="OrthoDB" id="62120at2759"/>
<keyword evidence="3" id="KW-0732">Signal</keyword>
<dbReference type="InterPro" id="IPR001547">
    <property type="entry name" value="Glyco_hydro_5"/>
</dbReference>
<dbReference type="Pfam" id="PF00150">
    <property type="entry name" value="Cellulase"/>
    <property type="match status" value="1"/>
</dbReference>
<dbReference type="GO" id="GO:0051017">
    <property type="term" value="P:actin filament bundle assembly"/>
    <property type="evidence" value="ECO:0007669"/>
    <property type="project" value="TreeGrafter"/>
</dbReference>
<evidence type="ECO:0000259" key="4">
    <source>
        <dbReference type="Pfam" id="PF00150"/>
    </source>
</evidence>
<dbReference type="CDD" id="cd00257">
    <property type="entry name" value="beta-trefoil_FSCN-like"/>
    <property type="match status" value="1"/>
</dbReference>
<dbReference type="GO" id="GO:0000272">
    <property type="term" value="P:polysaccharide catabolic process"/>
    <property type="evidence" value="ECO:0007669"/>
    <property type="project" value="InterPro"/>
</dbReference>
<evidence type="ECO:0000256" key="3">
    <source>
        <dbReference type="SAM" id="SignalP"/>
    </source>
</evidence>
<evidence type="ECO:0000259" key="5">
    <source>
        <dbReference type="Pfam" id="PF25490"/>
    </source>
</evidence>
<dbReference type="InterPro" id="IPR057232">
    <property type="entry name" value="DUF7910"/>
</dbReference>
<dbReference type="GO" id="GO:0016477">
    <property type="term" value="P:cell migration"/>
    <property type="evidence" value="ECO:0007669"/>
    <property type="project" value="TreeGrafter"/>
</dbReference>
<name>A0A8X7ZBG2_POPTO</name>
<keyword evidence="1" id="KW-0378">Hydrolase</keyword>
<dbReference type="EMBL" id="JAAWWB010000013">
    <property type="protein sequence ID" value="KAG6767818.1"/>
    <property type="molecule type" value="Genomic_DNA"/>
</dbReference>
<dbReference type="PROSITE" id="PS00659">
    <property type="entry name" value="GLYCOSYL_HYDROL_F5"/>
    <property type="match status" value="1"/>
</dbReference>
<sequence length="576" mass="64763">MELGFSKWVVAFALSSWLLFSRAYSVEGLRGNSKVRGVNLGGWLVIEGWIKPALFDAIPNGDMLDGTEVRFMSVSSHKYVSAENGGGMGVTVDRDVASSWETFKLWRVSASEFQLRTSQGYFLACYGEGCSISATANSPSEGEIFYIERNNNNQVHIKLITGPYLQVTVGNLLTADYPGKPGWDDDAATFEMMIVANDLHGDYQLANGYGRHQAKEVLKKHRNSFITMDDFNFLYRRGINTVRIPVGWWIAFDPDPPTPFIGGCLEALDNAFSWAQAYNIKCIIDLHAAPGSQNGAEHSASRDGTTGWPSSPDYVSKTLDVIDFLASRYARHPALLGIELLNEPSASLVPMEVLVPYYKQGYEIVRKYSSTAYVIICQRIGNADPIELYQANISSHNLVVDLHFYSLFDTYFVNMSTTDNIDFVYKSRAAQLQALNSANGPLVFVGEWVNEWSVTTASQTDYQDFGRAQLEVYNAASFGWAYWTLKNDRKHWDFEWNIRNNYLQLASELSGAEESKEEDPLATLFFVIEFFPDFVNIHSFVMPICKVINTVRTKSFHRKCGRSCKSMEATECSRSE</sequence>
<keyword evidence="7" id="KW-1185">Reference proteome</keyword>
<feature type="signal peptide" evidence="3">
    <location>
        <begin position="1"/>
        <end position="23"/>
    </location>
</feature>
<dbReference type="PANTHER" id="PTHR10551:SF9">
    <property type="entry name" value="FASCIN-2"/>
    <property type="match status" value="1"/>
</dbReference>
<dbReference type="PANTHER" id="PTHR10551">
    <property type="entry name" value="FASCIN"/>
    <property type="match status" value="1"/>
</dbReference>